<keyword evidence="1" id="KW-0812">Transmembrane</keyword>
<feature type="transmembrane region" description="Helical" evidence="1">
    <location>
        <begin position="7"/>
        <end position="30"/>
    </location>
</feature>
<dbReference type="RefSeq" id="WP_189438882.1">
    <property type="nucleotide sequence ID" value="NZ_BMXE01000012.1"/>
</dbReference>
<accession>A0ABQ3EP34</accession>
<gene>
    <name evidence="2" type="ORF">GCM10007094_43150</name>
</gene>
<reference evidence="3" key="1">
    <citation type="journal article" date="2019" name="Int. J. Syst. Evol. Microbiol.">
        <title>The Global Catalogue of Microorganisms (GCM) 10K type strain sequencing project: providing services to taxonomists for standard genome sequencing and annotation.</title>
        <authorList>
            <consortium name="The Broad Institute Genomics Platform"/>
            <consortium name="The Broad Institute Genome Sequencing Center for Infectious Disease"/>
            <person name="Wu L."/>
            <person name="Ma J."/>
        </authorList>
    </citation>
    <scope>NUCLEOTIDE SEQUENCE [LARGE SCALE GENOMIC DNA]</scope>
    <source>
        <strain evidence="3">KCTC 12861</strain>
    </source>
</reference>
<dbReference type="EMBL" id="BMXE01000012">
    <property type="protein sequence ID" value="GHB49293.1"/>
    <property type="molecule type" value="Genomic_DNA"/>
</dbReference>
<keyword evidence="3" id="KW-1185">Reference proteome</keyword>
<dbReference type="Proteomes" id="UP000637980">
    <property type="component" value="Unassembled WGS sequence"/>
</dbReference>
<feature type="transmembrane region" description="Helical" evidence="1">
    <location>
        <begin position="115"/>
        <end position="142"/>
    </location>
</feature>
<proteinExistence type="predicted"/>
<organism evidence="2 3">
    <name type="scientific">Pseudovibrio japonicus</name>
    <dbReference type="NCBI Taxonomy" id="366534"/>
    <lineage>
        <taxon>Bacteria</taxon>
        <taxon>Pseudomonadati</taxon>
        <taxon>Pseudomonadota</taxon>
        <taxon>Alphaproteobacteria</taxon>
        <taxon>Hyphomicrobiales</taxon>
        <taxon>Stappiaceae</taxon>
        <taxon>Pseudovibrio</taxon>
    </lineage>
</organism>
<keyword evidence="1" id="KW-0472">Membrane</keyword>
<feature type="transmembrane region" description="Helical" evidence="1">
    <location>
        <begin position="74"/>
        <end position="95"/>
    </location>
</feature>
<evidence type="ECO:0000256" key="1">
    <source>
        <dbReference type="SAM" id="Phobius"/>
    </source>
</evidence>
<keyword evidence="1" id="KW-1133">Transmembrane helix</keyword>
<name>A0ABQ3EP34_9HYPH</name>
<comment type="caution">
    <text evidence="2">The sequence shown here is derived from an EMBL/GenBank/DDBJ whole genome shotgun (WGS) entry which is preliminary data.</text>
</comment>
<evidence type="ECO:0000313" key="2">
    <source>
        <dbReference type="EMBL" id="GHB49293.1"/>
    </source>
</evidence>
<feature type="transmembrane region" description="Helical" evidence="1">
    <location>
        <begin position="42"/>
        <end position="62"/>
    </location>
</feature>
<evidence type="ECO:0000313" key="3">
    <source>
        <dbReference type="Proteomes" id="UP000637980"/>
    </source>
</evidence>
<protein>
    <submittedName>
        <fullName evidence="2">Uncharacterized protein</fullName>
    </submittedName>
</protein>
<sequence length="176" mass="19985">MRRKTFSVWAGAFSFLFYYCLFLALLAIIGKLLTQSGMDIQIRGMGTVVSILAAGFTVNRIVEKTFQRPKGWRLFTLSLLCALSAALVEAMVFMFQYAEFKRLVGSRADEVLEIAILGGTILGVIKFFVIWLALWGLGAVYLRRMRKDPDNHFHDGTDGLEGYKTKRIKERVEPDF</sequence>